<evidence type="ECO:0000256" key="4">
    <source>
        <dbReference type="ARBA" id="ARBA00003848"/>
    </source>
</evidence>
<feature type="binding site" evidence="21">
    <location>
        <position position="69"/>
    </location>
    <ligand>
        <name>4-amino-2-methyl-5-(diphosphooxymethyl)pyrimidine</name>
        <dbReference type="ChEBI" id="CHEBI:57841"/>
    </ligand>
</feature>
<evidence type="ECO:0000256" key="18">
    <source>
        <dbReference type="ARBA" id="ARBA00061283"/>
    </source>
</evidence>
<keyword evidence="10 25" id="KW-0418">Kinase</keyword>
<dbReference type="Pfam" id="PF03070">
    <property type="entry name" value="TENA_THI-4"/>
    <property type="match status" value="1"/>
</dbReference>
<evidence type="ECO:0000256" key="16">
    <source>
        <dbReference type="ARBA" id="ARBA00047851"/>
    </source>
</evidence>
<dbReference type="InterPro" id="IPR013749">
    <property type="entry name" value="PM/HMP-P_kinase-1"/>
</dbReference>
<evidence type="ECO:0000256" key="3">
    <source>
        <dbReference type="ARBA" id="ARBA00003814"/>
    </source>
</evidence>
<evidence type="ECO:0000256" key="9">
    <source>
        <dbReference type="ARBA" id="ARBA00022741"/>
    </source>
</evidence>
<dbReference type="SUPFAM" id="SSF51391">
    <property type="entry name" value="Thiamin phosphate synthase"/>
    <property type="match status" value="1"/>
</dbReference>
<protein>
    <recommendedName>
        <fullName evidence="21">Thiamine-phosphate synthase</fullName>
        <shortName evidence="21">TP synthase</shortName>
        <shortName evidence="21">TPS</shortName>
        <ecNumber evidence="21">2.5.1.3</ecNumber>
    </recommendedName>
    <alternativeName>
        <fullName evidence="21">Thiamine-phosphate pyrophosphorylase</fullName>
        <shortName evidence="21">TMP pyrophosphorylase</shortName>
        <shortName evidence="21">TMP-PPase</shortName>
    </alternativeName>
</protein>
<comment type="function">
    <text evidence="3 21">Condenses 4-methyl-5-(beta-hydroxyethyl)thiazole monophosphate (THZ-P) and 2-methyl-4-amino-5-hydroxymethyl pyrimidine pyrophosphate (HMP-PP) to form thiamine monophosphate (TMP).</text>
</comment>
<evidence type="ECO:0000256" key="21">
    <source>
        <dbReference type="HAMAP-Rule" id="MF_00097"/>
    </source>
</evidence>
<dbReference type="GO" id="GO:0008902">
    <property type="term" value="F:hydroxymethylpyrimidine kinase activity"/>
    <property type="evidence" value="ECO:0007669"/>
    <property type="project" value="UniProtKB-EC"/>
</dbReference>
<comment type="similarity">
    <text evidence="20">In the C-terminal section; belongs to the thiaminase-2 family.</text>
</comment>
<dbReference type="Proteomes" id="UP001139336">
    <property type="component" value="Unassembled WGS sequence"/>
</dbReference>
<evidence type="ECO:0000256" key="20">
    <source>
        <dbReference type="ARBA" id="ARBA00061559"/>
    </source>
</evidence>
<feature type="domain" description="Pyridoxamine kinase/Phosphomethylpyrimidine kinase" evidence="24">
    <location>
        <begin position="235"/>
        <end position="482"/>
    </location>
</feature>
<evidence type="ECO:0000259" key="22">
    <source>
        <dbReference type="Pfam" id="PF02581"/>
    </source>
</evidence>
<evidence type="ECO:0000313" key="26">
    <source>
        <dbReference type="Proteomes" id="UP001139336"/>
    </source>
</evidence>
<organism evidence="25 26">
    <name type="scientific">Corynebacterium uropygiale</name>
    <dbReference type="NCBI Taxonomy" id="1775911"/>
    <lineage>
        <taxon>Bacteria</taxon>
        <taxon>Bacillati</taxon>
        <taxon>Actinomycetota</taxon>
        <taxon>Actinomycetes</taxon>
        <taxon>Mycobacteriales</taxon>
        <taxon>Corynebacteriaceae</taxon>
        <taxon>Corynebacterium</taxon>
    </lineage>
</organism>
<feature type="binding site" evidence="21">
    <location>
        <position position="174"/>
    </location>
    <ligand>
        <name>2-[(2R,5Z)-2-carboxy-4-methylthiazol-5(2H)-ylidene]ethyl phosphate</name>
        <dbReference type="ChEBI" id="CHEBI:62899"/>
    </ligand>
</feature>
<dbReference type="NCBIfam" id="NF011301">
    <property type="entry name" value="PRK14713.1"/>
    <property type="match status" value="1"/>
</dbReference>
<dbReference type="FunFam" id="3.40.1190.20:FF:000003">
    <property type="entry name" value="Phosphomethylpyrimidine kinase ThiD"/>
    <property type="match status" value="1"/>
</dbReference>
<dbReference type="EMBL" id="JAKGSI010000002">
    <property type="protein sequence ID" value="MCF4006679.1"/>
    <property type="molecule type" value="Genomic_DNA"/>
</dbReference>
<evidence type="ECO:0000256" key="14">
    <source>
        <dbReference type="ARBA" id="ARBA00023268"/>
    </source>
</evidence>
<dbReference type="Pfam" id="PF08543">
    <property type="entry name" value="Phos_pyr_kin"/>
    <property type="match status" value="1"/>
</dbReference>
<dbReference type="GO" id="GO:0009228">
    <property type="term" value="P:thiamine biosynthetic process"/>
    <property type="evidence" value="ECO:0007669"/>
    <property type="project" value="UniProtKB-KW"/>
</dbReference>
<dbReference type="PANTHER" id="PTHR20858:SF17">
    <property type="entry name" value="HYDROXYMETHYLPYRIMIDINE_PHOSPHOMETHYLPYRIMIDINE KINASE THI20-RELATED"/>
    <property type="match status" value="1"/>
</dbReference>
<dbReference type="PANTHER" id="PTHR20858">
    <property type="entry name" value="PHOSPHOMETHYLPYRIMIDINE KINASE"/>
    <property type="match status" value="1"/>
</dbReference>
<evidence type="ECO:0000256" key="13">
    <source>
        <dbReference type="ARBA" id="ARBA00022977"/>
    </source>
</evidence>
<evidence type="ECO:0000259" key="23">
    <source>
        <dbReference type="Pfam" id="PF03070"/>
    </source>
</evidence>
<keyword evidence="14" id="KW-0511">Multifunctional enzyme</keyword>
<evidence type="ECO:0000256" key="12">
    <source>
        <dbReference type="ARBA" id="ARBA00022842"/>
    </source>
</evidence>
<feature type="binding site" evidence="21">
    <location>
        <begin position="140"/>
        <end position="142"/>
    </location>
    <ligand>
        <name>2-[(2R,5Z)-2-carboxy-4-methylthiazol-5(2H)-ylidene]ethyl phosphate</name>
        <dbReference type="ChEBI" id="CHEBI:62899"/>
    </ligand>
</feature>
<dbReference type="InterPro" id="IPR036206">
    <property type="entry name" value="ThiamineP_synth_sf"/>
</dbReference>
<comment type="catalytic activity">
    <reaction evidence="2">
        <text>4-amino-2-methyl-5-(phosphooxymethyl)pyrimidine + ATP = 4-amino-2-methyl-5-(diphosphooxymethyl)pyrimidine + ADP</text>
        <dbReference type="Rhea" id="RHEA:19893"/>
        <dbReference type="ChEBI" id="CHEBI:30616"/>
        <dbReference type="ChEBI" id="CHEBI:57841"/>
        <dbReference type="ChEBI" id="CHEBI:58354"/>
        <dbReference type="ChEBI" id="CHEBI:456216"/>
        <dbReference type="EC" id="2.7.4.7"/>
    </reaction>
</comment>
<feature type="domain" description="Thiamine phosphate synthase/TenI" evidence="22">
    <location>
        <begin position="7"/>
        <end position="198"/>
    </location>
</feature>
<name>A0A9X1U0C9_9CORY</name>
<dbReference type="InterPro" id="IPR013785">
    <property type="entry name" value="Aldolase_TIM"/>
</dbReference>
<dbReference type="GO" id="GO:0000287">
    <property type="term" value="F:magnesium ion binding"/>
    <property type="evidence" value="ECO:0007669"/>
    <property type="project" value="UniProtKB-UniRule"/>
</dbReference>
<feature type="binding site" evidence="21">
    <location>
        <begin position="195"/>
        <end position="196"/>
    </location>
    <ligand>
        <name>2-[(2R,5Z)-2-carboxy-4-methylthiazol-5(2H)-ylidene]ethyl phosphate</name>
        <dbReference type="ChEBI" id="CHEBI:62899"/>
    </ligand>
</feature>
<reference evidence="25" key="1">
    <citation type="submission" date="2022-01" db="EMBL/GenBank/DDBJ databases">
        <title>Corynebacterium sp. nov isolated from isolated from the feces of the greater white-fronted geese (Anser albifrons) at Poyang Lake, PR China.</title>
        <authorList>
            <person name="Liu Q."/>
        </authorList>
    </citation>
    <scope>NUCLEOTIDE SEQUENCE</scope>
    <source>
        <strain evidence="25">JCM 32435</strain>
    </source>
</reference>
<comment type="catalytic activity">
    <reaction evidence="17 21">
        <text>2-[(2R,5Z)-2-carboxy-4-methylthiazol-5(2H)-ylidene]ethyl phosphate + 4-amino-2-methyl-5-(diphosphooxymethyl)pyrimidine + 2 H(+) = thiamine phosphate + CO2 + diphosphate</text>
        <dbReference type="Rhea" id="RHEA:47844"/>
        <dbReference type="ChEBI" id="CHEBI:15378"/>
        <dbReference type="ChEBI" id="CHEBI:16526"/>
        <dbReference type="ChEBI" id="CHEBI:33019"/>
        <dbReference type="ChEBI" id="CHEBI:37575"/>
        <dbReference type="ChEBI" id="CHEBI:57841"/>
        <dbReference type="ChEBI" id="CHEBI:62899"/>
        <dbReference type="EC" id="2.5.1.3"/>
    </reaction>
</comment>
<evidence type="ECO:0000256" key="1">
    <source>
        <dbReference type="ARBA" id="ARBA00000151"/>
    </source>
</evidence>
<feature type="binding site" evidence="21">
    <location>
        <position position="88"/>
    </location>
    <ligand>
        <name>Mg(2+)</name>
        <dbReference type="ChEBI" id="CHEBI:18420"/>
    </ligand>
</feature>
<evidence type="ECO:0000256" key="8">
    <source>
        <dbReference type="ARBA" id="ARBA00022723"/>
    </source>
</evidence>
<dbReference type="Gene3D" id="1.20.910.10">
    <property type="entry name" value="Heme oxygenase-like"/>
    <property type="match status" value="1"/>
</dbReference>
<dbReference type="GO" id="GO:0004789">
    <property type="term" value="F:thiamine-phosphate diphosphorylase activity"/>
    <property type="evidence" value="ECO:0007669"/>
    <property type="project" value="UniProtKB-UniRule"/>
</dbReference>
<dbReference type="SUPFAM" id="SSF53613">
    <property type="entry name" value="Ribokinase-like"/>
    <property type="match status" value="1"/>
</dbReference>
<dbReference type="InterPro" id="IPR016084">
    <property type="entry name" value="Haem_Oase-like_multi-hlx"/>
</dbReference>
<accession>A0A9X1U0C9</accession>
<keyword evidence="9" id="KW-0547">Nucleotide-binding</keyword>
<evidence type="ECO:0000313" key="25">
    <source>
        <dbReference type="EMBL" id="MCF4006679.1"/>
    </source>
</evidence>
<dbReference type="SUPFAM" id="SSF48613">
    <property type="entry name" value="Heme oxygenase-like"/>
    <property type="match status" value="1"/>
</dbReference>
<comment type="catalytic activity">
    <reaction evidence="15 21">
        <text>4-methyl-5-(2-phosphooxyethyl)-thiazole + 4-amino-2-methyl-5-(diphosphooxymethyl)pyrimidine + H(+) = thiamine phosphate + diphosphate</text>
        <dbReference type="Rhea" id="RHEA:22328"/>
        <dbReference type="ChEBI" id="CHEBI:15378"/>
        <dbReference type="ChEBI" id="CHEBI:33019"/>
        <dbReference type="ChEBI" id="CHEBI:37575"/>
        <dbReference type="ChEBI" id="CHEBI:57841"/>
        <dbReference type="ChEBI" id="CHEBI:58296"/>
        <dbReference type="EC" id="2.5.1.3"/>
    </reaction>
</comment>
<feature type="binding site" evidence="21">
    <location>
        <position position="107"/>
    </location>
    <ligand>
        <name>4-amino-2-methyl-5-(diphosphooxymethyl)pyrimidine</name>
        <dbReference type="ChEBI" id="CHEBI:57841"/>
    </ligand>
</feature>
<dbReference type="InterPro" id="IPR004305">
    <property type="entry name" value="Thiaminase-2/PQQC"/>
</dbReference>
<feature type="domain" description="Thiaminase-2/PQQC" evidence="23">
    <location>
        <begin position="548"/>
        <end position="745"/>
    </location>
</feature>
<comment type="caution">
    <text evidence="25">The sequence shown here is derived from an EMBL/GenBank/DDBJ whole genome shotgun (WGS) entry which is preliminary data.</text>
</comment>
<feature type="binding site" evidence="21">
    <location>
        <position position="143"/>
    </location>
    <ligand>
        <name>4-amino-2-methyl-5-(diphosphooxymethyl)pyrimidine</name>
        <dbReference type="ChEBI" id="CHEBI:57841"/>
    </ligand>
</feature>
<comment type="similarity">
    <text evidence="19">In the central section; belongs to the ThiD family.</text>
</comment>
<dbReference type="GO" id="GO:0008972">
    <property type="term" value="F:phosphomethylpyrimidine kinase activity"/>
    <property type="evidence" value="ECO:0007669"/>
    <property type="project" value="UniProtKB-EC"/>
</dbReference>
<dbReference type="CDD" id="cd00564">
    <property type="entry name" value="TMP_TenI"/>
    <property type="match status" value="1"/>
</dbReference>
<dbReference type="HAMAP" id="MF_00097">
    <property type="entry name" value="TMP_synthase"/>
    <property type="match status" value="1"/>
</dbReference>
<dbReference type="CDD" id="cd01169">
    <property type="entry name" value="HMPP_kinase"/>
    <property type="match status" value="1"/>
</dbReference>
<comment type="pathway">
    <text evidence="5">Cofactor biosynthesis; thiamine diphosphate biosynthesis; 4-amino-2-methyl-5-diphosphomethylpyrimidine from 5-amino-1-(5-phospho-D-ribosyl)imidazole: step 3/3.</text>
</comment>
<evidence type="ECO:0000256" key="17">
    <source>
        <dbReference type="ARBA" id="ARBA00047883"/>
    </source>
</evidence>
<keyword evidence="12 21" id="KW-0460">Magnesium</keyword>
<dbReference type="NCBIfam" id="NF007070">
    <property type="entry name" value="PRK09517.1"/>
    <property type="match status" value="1"/>
</dbReference>
<dbReference type="RefSeq" id="WP_236118462.1">
    <property type="nucleotide sequence ID" value="NZ_JAKGSI010000002.1"/>
</dbReference>
<feature type="binding site" evidence="21">
    <location>
        <position position="70"/>
    </location>
    <ligand>
        <name>Mg(2+)</name>
        <dbReference type="ChEBI" id="CHEBI:18420"/>
    </ligand>
</feature>
<dbReference type="InterPro" id="IPR004399">
    <property type="entry name" value="HMP/HMP-P_kinase_dom"/>
</dbReference>
<dbReference type="Pfam" id="PF02581">
    <property type="entry name" value="TMP-TENI"/>
    <property type="match status" value="1"/>
</dbReference>
<comment type="similarity">
    <text evidence="18">In the N-terminal section; belongs to the thiamine-phosphate synthase family.</text>
</comment>
<keyword evidence="26" id="KW-1185">Reference proteome</keyword>
<dbReference type="Gene3D" id="3.40.1190.20">
    <property type="match status" value="1"/>
</dbReference>
<evidence type="ECO:0000256" key="15">
    <source>
        <dbReference type="ARBA" id="ARBA00047334"/>
    </source>
</evidence>
<dbReference type="Gene3D" id="3.20.20.70">
    <property type="entry name" value="Aldolase class I"/>
    <property type="match status" value="1"/>
</dbReference>
<dbReference type="InterPro" id="IPR034291">
    <property type="entry name" value="TMP_synthase"/>
</dbReference>
<dbReference type="GO" id="GO:0005829">
    <property type="term" value="C:cytosol"/>
    <property type="evidence" value="ECO:0007669"/>
    <property type="project" value="TreeGrafter"/>
</dbReference>
<dbReference type="InterPro" id="IPR029056">
    <property type="entry name" value="Ribokinase-like"/>
</dbReference>
<keyword evidence="7 21" id="KW-0808">Transferase</keyword>
<keyword evidence="13 21" id="KW-0784">Thiamine biosynthesis</keyword>
<dbReference type="NCBIfam" id="TIGR00693">
    <property type="entry name" value="thiE"/>
    <property type="match status" value="1"/>
</dbReference>
<dbReference type="CDD" id="cd19365">
    <property type="entry name" value="TenA_C-like"/>
    <property type="match status" value="1"/>
</dbReference>
<dbReference type="EC" id="2.5.1.3" evidence="21"/>
<gene>
    <name evidence="21" type="primary">thiE</name>
    <name evidence="25" type="ORF">L1O03_05730</name>
</gene>
<evidence type="ECO:0000256" key="7">
    <source>
        <dbReference type="ARBA" id="ARBA00022679"/>
    </source>
</evidence>
<comment type="pathway">
    <text evidence="6 21">Cofactor biosynthesis; thiamine diphosphate biosynthesis; thiamine phosphate from 4-amino-2-methyl-5-diphosphomethylpyrimidine and 4-methyl-5-(2-phosphoethyl)-thiazole: step 1/1.</text>
</comment>
<comment type="catalytic activity">
    <reaction evidence="1">
        <text>4-amino-5-hydroxymethyl-2-methylpyrimidine + ATP = 4-amino-2-methyl-5-(phosphooxymethyl)pyrimidine + ADP + H(+)</text>
        <dbReference type="Rhea" id="RHEA:23096"/>
        <dbReference type="ChEBI" id="CHEBI:15378"/>
        <dbReference type="ChEBI" id="CHEBI:16892"/>
        <dbReference type="ChEBI" id="CHEBI:30616"/>
        <dbReference type="ChEBI" id="CHEBI:58354"/>
        <dbReference type="ChEBI" id="CHEBI:456216"/>
        <dbReference type="EC" id="2.7.1.49"/>
    </reaction>
</comment>
<evidence type="ECO:0000259" key="24">
    <source>
        <dbReference type="Pfam" id="PF08543"/>
    </source>
</evidence>
<comment type="cofactor">
    <cofactor evidence="21">
        <name>Mg(2+)</name>
        <dbReference type="ChEBI" id="CHEBI:18420"/>
    </cofactor>
    <text evidence="21">Binds 1 Mg(2+) ion per subunit.</text>
</comment>
<comment type="similarity">
    <text evidence="21">Belongs to the thiamine-phosphate synthase family.</text>
</comment>
<keyword evidence="8 21" id="KW-0479">Metal-binding</keyword>
<evidence type="ECO:0000256" key="6">
    <source>
        <dbReference type="ARBA" id="ARBA00005165"/>
    </source>
</evidence>
<keyword evidence="11" id="KW-0067">ATP-binding</keyword>
<sequence length="747" mass="80164">MSTAWDLYLVTDPQLGGGPDAVPGIVSRALDGGVSVVQLRDKHADEDTFRQRAAQLIDCVGARVPIFVNDRLDCAIELGLHLHIGQDDVPYEEARRRLPEHLMIGLSVSSEAELDDILARCEASGLPLPDVLGLGPVRATATKTDAAQPLGIDGIARIARRARAHGMACVAIGGIHPDNAAQLRAETDIDGLCVVSDIMTAEDPAVAARRLREEGARGLADRGSIPRVLSVAGTDPTGGAGAQADLKSIAAAGGFGYSVITAIVSQNTQGVRSIFTPPAEVLASQLKAVSDDVAIDAVKIGMLGDTRTTEVLSEWLEEQRPPLVVLDPVMVATSGHRLLEPDAEAAVRRLAARVDIITPNIPELAVLCERESITSFEEAIEAAQAFSRETGTTVIVKGGHVAGPQADNAVVTPHGSPVRIPNPRVESSSTHGTGCSLSSALAARAARGQNLVEALRWCTRWLHESIRHSDALRIGHGHGPIDHTHRARRLSAAGSTVVPQAESTAHLPFCDATSPERLGPDARALPREPRIAAAGPWTSALWRIGGDLWEEIITSDFIERLGEGSLAEEDFRFYIGQDAHYLAEYSRALSLVASRAEDPEESVAWAAGAQQCLVEEAQLHRSWLAEHPADATRGPSRTTTAYTDFLKSTAACEDYCIGAAAVLPCYWLYAEVGAALAEKDHDGHPYHSWLATYGDGSEFVEDVRGALQRVERAFADATPRQRARARRAYLSACEHEYHFFEQALRRP</sequence>
<dbReference type="NCBIfam" id="TIGR00097">
    <property type="entry name" value="HMP-P_kinase"/>
    <property type="match status" value="1"/>
</dbReference>
<proteinExistence type="inferred from homology"/>
<evidence type="ECO:0000256" key="5">
    <source>
        <dbReference type="ARBA" id="ARBA00004769"/>
    </source>
</evidence>
<comment type="catalytic activity">
    <reaction evidence="16 21">
        <text>2-(2-carboxy-4-methylthiazol-5-yl)ethyl phosphate + 4-amino-2-methyl-5-(diphosphooxymethyl)pyrimidine + 2 H(+) = thiamine phosphate + CO2 + diphosphate</text>
        <dbReference type="Rhea" id="RHEA:47848"/>
        <dbReference type="ChEBI" id="CHEBI:15378"/>
        <dbReference type="ChEBI" id="CHEBI:16526"/>
        <dbReference type="ChEBI" id="CHEBI:33019"/>
        <dbReference type="ChEBI" id="CHEBI:37575"/>
        <dbReference type="ChEBI" id="CHEBI:57841"/>
        <dbReference type="ChEBI" id="CHEBI:62890"/>
        <dbReference type="EC" id="2.5.1.3"/>
    </reaction>
</comment>
<evidence type="ECO:0000256" key="19">
    <source>
        <dbReference type="ARBA" id="ARBA00061288"/>
    </source>
</evidence>
<evidence type="ECO:0000256" key="10">
    <source>
        <dbReference type="ARBA" id="ARBA00022777"/>
    </source>
</evidence>
<dbReference type="AlphaFoldDB" id="A0A9X1U0C9"/>
<evidence type="ECO:0000256" key="11">
    <source>
        <dbReference type="ARBA" id="ARBA00022840"/>
    </source>
</evidence>
<dbReference type="InterPro" id="IPR022998">
    <property type="entry name" value="ThiamineP_synth_TenI"/>
</dbReference>
<feature type="binding site" evidence="21">
    <location>
        <begin position="38"/>
        <end position="42"/>
    </location>
    <ligand>
        <name>4-amino-2-methyl-5-(diphosphooxymethyl)pyrimidine</name>
        <dbReference type="ChEBI" id="CHEBI:57841"/>
    </ligand>
</feature>
<dbReference type="GO" id="GO:0009229">
    <property type="term" value="P:thiamine diphosphate biosynthetic process"/>
    <property type="evidence" value="ECO:0007669"/>
    <property type="project" value="UniProtKB-UniRule"/>
</dbReference>
<evidence type="ECO:0000256" key="2">
    <source>
        <dbReference type="ARBA" id="ARBA00000565"/>
    </source>
</evidence>
<dbReference type="GO" id="GO:0005524">
    <property type="term" value="F:ATP binding"/>
    <property type="evidence" value="ECO:0007669"/>
    <property type="project" value="UniProtKB-KW"/>
</dbReference>
<comment type="function">
    <text evidence="4">Catalyzes the phosphorylation of hydroxymethylpyrimidine phosphate (HMP-P) to HMP-PP, and of HMP to HMP-P.</text>
</comment>